<sequence length="176" mass="20199">MKPSEKAFICPFCGGYNATQIRTYKSIWVSCDNCGNITRKLKDKFLLEFIPKWVWGPLSSQQKINPTGLRARIYYAIYKSEDVNLYDYYLSESQDVRGGFSLSSTGTKWEGESQSVINELKEWDVSLQDKNVLEISGGPGYFAKELSPLCKRWVVTEYSQVSADRMREIFNLDAVK</sequence>
<dbReference type="AlphaFoldDB" id="A0A383D4P2"/>
<dbReference type="InterPro" id="IPR029063">
    <property type="entry name" value="SAM-dependent_MTases_sf"/>
</dbReference>
<accession>A0A383D4P2</accession>
<name>A0A383D4P2_9ZZZZ</name>
<reference evidence="1" key="1">
    <citation type="submission" date="2018-05" db="EMBL/GenBank/DDBJ databases">
        <authorList>
            <person name="Lanie J.A."/>
            <person name="Ng W.-L."/>
            <person name="Kazmierczak K.M."/>
            <person name="Andrzejewski T.M."/>
            <person name="Davidsen T.M."/>
            <person name="Wayne K.J."/>
            <person name="Tettelin H."/>
            <person name="Glass J.I."/>
            <person name="Rusch D."/>
            <person name="Podicherti R."/>
            <person name="Tsui H.-C.T."/>
            <person name="Winkler M.E."/>
        </authorList>
    </citation>
    <scope>NUCLEOTIDE SEQUENCE</scope>
</reference>
<evidence type="ECO:0000313" key="1">
    <source>
        <dbReference type="EMBL" id="SVE39270.1"/>
    </source>
</evidence>
<protein>
    <submittedName>
        <fullName evidence="1">Uncharacterized protein</fullName>
    </submittedName>
</protein>
<gene>
    <name evidence="1" type="ORF">METZ01_LOCUS492124</name>
</gene>
<organism evidence="1">
    <name type="scientific">marine metagenome</name>
    <dbReference type="NCBI Taxonomy" id="408172"/>
    <lineage>
        <taxon>unclassified sequences</taxon>
        <taxon>metagenomes</taxon>
        <taxon>ecological metagenomes</taxon>
    </lineage>
</organism>
<proteinExistence type="predicted"/>
<feature type="non-terminal residue" evidence="1">
    <location>
        <position position="176"/>
    </location>
</feature>
<dbReference type="SUPFAM" id="SSF53335">
    <property type="entry name" value="S-adenosyl-L-methionine-dependent methyltransferases"/>
    <property type="match status" value="1"/>
</dbReference>
<dbReference type="EMBL" id="UINC01214165">
    <property type="protein sequence ID" value="SVE39270.1"/>
    <property type="molecule type" value="Genomic_DNA"/>
</dbReference>